<keyword evidence="4 10" id="KW-0067">ATP-binding</keyword>
<keyword evidence="2 7" id="KW-0812">Transmembrane</keyword>
<dbReference type="InterPro" id="IPR003593">
    <property type="entry name" value="AAA+_ATPase"/>
</dbReference>
<evidence type="ECO:0000256" key="3">
    <source>
        <dbReference type="ARBA" id="ARBA00022741"/>
    </source>
</evidence>
<dbReference type="SMART" id="SM00382">
    <property type="entry name" value="AAA"/>
    <property type="match status" value="1"/>
</dbReference>
<dbReference type="AlphaFoldDB" id="A0A9X8UIX5"/>
<dbReference type="GO" id="GO:0015421">
    <property type="term" value="F:ABC-type oligopeptide transporter activity"/>
    <property type="evidence" value="ECO:0007669"/>
    <property type="project" value="TreeGrafter"/>
</dbReference>
<dbReference type="InterPro" id="IPR017871">
    <property type="entry name" value="ABC_transporter-like_CS"/>
</dbReference>
<feature type="transmembrane region" description="Helical" evidence="7">
    <location>
        <begin position="53"/>
        <end position="74"/>
    </location>
</feature>
<evidence type="ECO:0000256" key="2">
    <source>
        <dbReference type="ARBA" id="ARBA00022692"/>
    </source>
</evidence>
<name>A0A9X8UIX5_9FIRM</name>
<keyword evidence="5 7" id="KW-1133">Transmembrane helix</keyword>
<keyword evidence="6 7" id="KW-0472">Membrane</keyword>
<feature type="transmembrane region" description="Helical" evidence="7">
    <location>
        <begin position="246"/>
        <end position="267"/>
    </location>
</feature>
<dbReference type="PANTHER" id="PTHR43394:SF1">
    <property type="entry name" value="ATP-BINDING CASSETTE SUB-FAMILY B MEMBER 10, MITOCHONDRIAL"/>
    <property type="match status" value="1"/>
</dbReference>
<dbReference type="SUPFAM" id="SSF52540">
    <property type="entry name" value="P-loop containing nucleoside triphosphate hydrolases"/>
    <property type="match status" value="1"/>
</dbReference>
<dbReference type="InterPro" id="IPR011527">
    <property type="entry name" value="ABC1_TM_dom"/>
</dbReference>
<comment type="caution">
    <text evidence="10">The sequence shown here is derived from an EMBL/GenBank/DDBJ whole genome shotgun (WGS) entry which is preliminary data.</text>
</comment>
<dbReference type="PROSITE" id="PS50929">
    <property type="entry name" value="ABC_TM1F"/>
    <property type="match status" value="1"/>
</dbReference>
<dbReference type="PROSITE" id="PS00211">
    <property type="entry name" value="ABC_TRANSPORTER_1"/>
    <property type="match status" value="1"/>
</dbReference>
<evidence type="ECO:0000259" key="9">
    <source>
        <dbReference type="PROSITE" id="PS50929"/>
    </source>
</evidence>
<comment type="subcellular location">
    <subcellularLocation>
        <location evidence="1">Cell membrane</location>
        <topology evidence="1">Multi-pass membrane protein</topology>
    </subcellularLocation>
</comment>
<evidence type="ECO:0000256" key="4">
    <source>
        <dbReference type="ARBA" id="ARBA00022840"/>
    </source>
</evidence>
<dbReference type="GO" id="GO:0005524">
    <property type="term" value="F:ATP binding"/>
    <property type="evidence" value="ECO:0007669"/>
    <property type="project" value="UniProtKB-KW"/>
</dbReference>
<dbReference type="PROSITE" id="PS50893">
    <property type="entry name" value="ABC_TRANSPORTER_2"/>
    <property type="match status" value="1"/>
</dbReference>
<dbReference type="SUPFAM" id="SSF90123">
    <property type="entry name" value="ABC transporter transmembrane region"/>
    <property type="match status" value="1"/>
</dbReference>
<evidence type="ECO:0000256" key="5">
    <source>
        <dbReference type="ARBA" id="ARBA00022989"/>
    </source>
</evidence>
<evidence type="ECO:0000313" key="10">
    <source>
        <dbReference type="EMBL" id="TCL42824.1"/>
    </source>
</evidence>
<dbReference type="Pfam" id="PF00664">
    <property type="entry name" value="ABC_membrane"/>
    <property type="match status" value="1"/>
</dbReference>
<dbReference type="CDD" id="cd18549">
    <property type="entry name" value="ABC_6TM_YwjA_like"/>
    <property type="match status" value="1"/>
</dbReference>
<keyword evidence="3" id="KW-0547">Nucleotide-binding</keyword>
<dbReference type="CDD" id="cd03251">
    <property type="entry name" value="ABCC_MsbA"/>
    <property type="match status" value="1"/>
</dbReference>
<reference evidence="10 11" key="1">
    <citation type="submission" date="2019-03" db="EMBL/GenBank/DDBJ databases">
        <title>Genomic Encyclopedia of Type Strains, Phase IV (KMG-IV): sequencing the most valuable type-strain genomes for metagenomic binning, comparative biology and taxonomic classification.</title>
        <authorList>
            <person name="Goeker M."/>
        </authorList>
    </citation>
    <scope>NUCLEOTIDE SEQUENCE [LARGE SCALE GENOMIC DNA]</scope>
    <source>
        <strain evidence="10 11">DSM 100433</strain>
    </source>
</reference>
<evidence type="ECO:0000256" key="7">
    <source>
        <dbReference type="SAM" id="Phobius"/>
    </source>
</evidence>
<gene>
    <name evidence="10" type="ORF">EDD78_108139</name>
</gene>
<dbReference type="EMBL" id="SLUK01000008">
    <property type="protein sequence ID" value="TCL42824.1"/>
    <property type="molecule type" value="Genomic_DNA"/>
</dbReference>
<organism evidence="10 11">
    <name type="scientific">Harryflintia acetispora</name>
    <dbReference type="NCBI Taxonomy" id="1849041"/>
    <lineage>
        <taxon>Bacteria</taxon>
        <taxon>Bacillati</taxon>
        <taxon>Bacillota</taxon>
        <taxon>Clostridia</taxon>
        <taxon>Eubacteriales</taxon>
        <taxon>Oscillospiraceae</taxon>
        <taxon>Harryflintia</taxon>
    </lineage>
</organism>
<feature type="domain" description="ABC transporter" evidence="8">
    <location>
        <begin position="332"/>
        <end position="567"/>
    </location>
</feature>
<dbReference type="FunFam" id="3.40.50.300:FF:000218">
    <property type="entry name" value="Multidrug ABC transporter ATP-binding protein"/>
    <property type="match status" value="1"/>
</dbReference>
<feature type="domain" description="ABC transmembrane type-1" evidence="9">
    <location>
        <begin position="17"/>
        <end position="299"/>
    </location>
</feature>
<feature type="transmembrane region" description="Helical" evidence="7">
    <location>
        <begin position="12"/>
        <end position="33"/>
    </location>
</feature>
<dbReference type="Gene3D" id="3.40.50.300">
    <property type="entry name" value="P-loop containing nucleotide triphosphate hydrolases"/>
    <property type="match status" value="1"/>
</dbReference>
<evidence type="ECO:0000256" key="1">
    <source>
        <dbReference type="ARBA" id="ARBA00004651"/>
    </source>
</evidence>
<dbReference type="InterPro" id="IPR003439">
    <property type="entry name" value="ABC_transporter-like_ATP-bd"/>
</dbReference>
<dbReference type="InterPro" id="IPR039421">
    <property type="entry name" value="Type_1_exporter"/>
</dbReference>
<protein>
    <submittedName>
        <fullName evidence="10">ATP-binding cassette subfamily B protein</fullName>
    </submittedName>
</protein>
<dbReference type="InterPro" id="IPR027417">
    <property type="entry name" value="P-loop_NTPase"/>
</dbReference>
<dbReference type="Gene3D" id="1.20.1560.10">
    <property type="entry name" value="ABC transporter type 1, transmembrane domain"/>
    <property type="match status" value="1"/>
</dbReference>
<evidence type="ECO:0000313" key="11">
    <source>
        <dbReference type="Proteomes" id="UP000294682"/>
    </source>
</evidence>
<proteinExistence type="predicted"/>
<dbReference type="PANTHER" id="PTHR43394">
    <property type="entry name" value="ATP-DEPENDENT PERMEASE MDL1, MITOCHONDRIAL"/>
    <property type="match status" value="1"/>
</dbReference>
<evidence type="ECO:0000256" key="6">
    <source>
        <dbReference type="ARBA" id="ARBA00023136"/>
    </source>
</evidence>
<dbReference type="GO" id="GO:0016887">
    <property type="term" value="F:ATP hydrolysis activity"/>
    <property type="evidence" value="ECO:0007669"/>
    <property type="project" value="InterPro"/>
</dbReference>
<keyword evidence="11" id="KW-1185">Reference proteome</keyword>
<dbReference type="Proteomes" id="UP000294682">
    <property type="component" value="Unassembled WGS sequence"/>
</dbReference>
<dbReference type="Pfam" id="PF00005">
    <property type="entry name" value="ABC_tran"/>
    <property type="match status" value="1"/>
</dbReference>
<evidence type="ECO:0000259" key="8">
    <source>
        <dbReference type="PROSITE" id="PS50893"/>
    </source>
</evidence>
<sequence>MLKRFISYYRPHWKMFAIDMCCAFVISAADLFYPVVSGNIIDEYIPQKNLRMLLIWCALLLGIYILRSALNYVVQYFGHMVGVRMQADMRRDLFSHLQSLPFSYFDKNKTGAIMSRIVNDLMEISELAHHGPEDVFISIVTLAGSFVLMCMRNIPLTLIIFAFIPFLVFFAMRKRIKMNNAFARRREEVAGINATVENSISGIRVAKAFQNLDNELEKFACSNNSFVDACRQSYRAMAEFFSGMDLLSNLIMVVVLLSGGLFAIYGQITPGQFASYIVFVSMFFNPIKRLIQFVEQYQTGMTGFKRFCEIMDEHPEDDDPGAVEARDVRGNIRFQDVTFTYEGDKNQILHHLSLDIREGDTVALVGPSGGGKTTLCHLIPRFYEINSGAITLDGVDIRHLKRASLRAAIGIVQQEVFLFTGTIRDNIGYGRSDAGESEIVEAAKRANIHDYILSLPEGYDTYIGEHGLKLSGGQKQRISIARVFLKNPPILILDEATSALDNVTEQMIQSALDELCRGRTTIVVAHRLSTIKNADRIVVLTDEGIKEQGTHDELLERGGIYAGLYRSQFRA</sequence>
<feature type="transmembrane region" description="Helical" evidence="7">
    <location>
        <begin position="154"/>
        <end position="172"/>
    </location>
</feature>
<dbReference type="InterPro" id="IPR036640">
    <property type="entry name" value="ABC1_TM_sf"/>
</dbReference>
<accession>A0A9X8UIX5</accession>
<dbReference type="RefSeq" id="WP_132084845.1">
    <property type="nucleotide sequence ID" value="NZ_SLUK01000008.1"/>
</dbReference>
<dbReference type="GO" id="GO:0005886">
    <property type="term" value="C:plasma membrane"/>
    <property type="evidence" value="ECO:0007669"/>
    <property type="project" value="UniProtKB-SubCell"/>
</dbReference>